<comment type="caution">
    <text evidence="2">The sequence shown here is derived from an EMBL/GenBank/DDBJ whole genome shotgun (WGS) entry which is preliminary data.</text>
</comment>
<organism evidence="2 3">
    <name type="scientific">Diploscapter pachys</name>
    <dbReference type="NCBI Taxonomy" id="2018661"/>
    <lineage>
        <taxon>Eukaryota</taxon>
        <taxon>Metazoa</taxon>
        <taxon>Ecdysozoa</taxon>
        <taxon>Nematoda</taxon>
        <taxon>Chromadorea</taxon>
        <taxon>Rhabditida</taxon>
        <taxon>Rhabditina</taxon>
        <taxon>Rhabditomorpha</taxon>
        <taxon>Rhabditoidea</taxon>
        <taxon>Rhabditidae</taxon>
        <taxon>Diploscapter</taxon>
    </lineage>
</organism>
<reference evidence="2 3" key="1">
    <citation type="journal article" date="2017" name="Curr. Biol.">
        <title>Genome architecture and evolution of a unichromosomal asexual nematode.</title>
        <authorList>
            <person name="Fradin H."/>
            <person name="Zegar C."/>
            <person name="Gutwein M."/>
            <person name="Lucas J."/>
            <person name="Kovtun M."/>
            <person name="Corcoran D."/>
            <person name="Baugh L.R."/>
            <person name="Kiontke K."/>
            <person name="Gunsalus K."/>
            <person name="Fitch D.H."/>
            <person name="Piano F."/>
        </authorList>
    </citation>
    <scope>NUCLEOTIDE SEQUENCE [LARGE SCALE GENOMIC DNA]</scope>
    <source>
        <strain evidence="2">PF1309</strain>
    </source>
</reference>
<proteinExistence type="predicted"/>
<evidence type="ECO:0000313" key="3">
    <source>
        <dbReference type="Proteomes" id="UP000218231"/>
    </source>
</evidence>
<dbReference type="Proteomes" id="UP000218231">
    <property type="component" value="Unassembled WGS sequence"/>
</dbReference>
<dbReference type="EMBL" id="LIAE01006641">
    <property type="protein sequence ID" value="PAV86730.1"/>
    <property type="molecule type" value="Genomic_DNA"/>
</dbReference>
<dbReference type="Pfam" id="PF01344">
    <property type="entry name" value="Kelch_1"/>
    <property type="match status" value="1"/>
</dbReference>
<dbReference type="SMART" id="SM00612">
    <property type="entry name" value="Kelch"/>
    <property type="match status" value="1"/>
</dbReference>
<protein>
    <submittedName>
        <fullName evidence="2">Uncharacterized protein</fullName>
    </submittedName>
</protein>
<evidence type="ECO:0000256" key="1">
    <source>
        <dbReference type="ARBA" id="ARBA00022441"/>
    </source>
</evidence>
<keyword evidence="3" id="KW-1185">Reference proteome</keyword>
<accession>A0A2A2LKR8</accession>
<dbReference type="SUPFAM" id="SSF117281">
    <property type="entry name" value="Kelch motif"/>
    <property type="match status" value="1"/>
</dbReference>
<dbReference type="OrthoDB" id="6482909at2759"/>
<dbReference type="InterPro" id="IPR006652">
    <property type="entry name" value="Kelch_1"/>
</dbReference>
<evidence type="ECO:0000313" key="2">
    <source>
        <dbReference type="EMBL" id="PAV86730.1"/>
    </source>
</evidence>
<gene>
    <name evidence="2" type="ORF">WR25_14172</name>
</gene>
<name>A0A2A2LKR8_9BILA</name>
<dbReference type="STRING" id="2018661.A0A2A2LKR8"/>
<dbReference type="Gene3D" id="2.120.10.80">
    <property type="entry name" value="Kelch-type beta propeller"/>
    <property type="match status" value="1"/>
</dbReference>
<dbReference type="AlphaFoldDB" id="A0A2A2LKR8"/>
<sequence>MRGRAGFAATVFGQRIYIAGGWNNSGTLKTVMSSDSEVKEWREEPPMNLPRKYLTLATIRKEEGKDDHIVALRGTLKFGGEVRAARAQVEAAHLQPDIARRANGQHLVLLYCYLNVL</sequence>
<dbReference type="InterPro" id="IPR015915">
    <property type="entry name" value="Kelch-typ_b-propeller"/>
</dbReference>
<keyword evidence="1" id="KW-0880">Kelch repeat</keyword>